<proteinExistence type="predicted"/>
<comment type="caution">
    <text evidence="1">The sequence shown here is derived from an EMBL/GenBank/DDBJ whole genome shotgun (WGS) entry which is preliminary data.</text>
</comment>
<evidence type="ECO:0000313" key="1">
    <source>
        <dbReference type="EMBL" id="MBU9714937.1"/>
    </source>
</evidence>
<organism evidence="1 2">
    <name type="scientific">Evansella tamaricis</name>
    <dbReference type="NCBI Taxonomy" id="2069301"/>
    <lineage>
        <taxon>Bacteria</taxon>
        <taxon>Bacillati</taxon>
        <taxon>Bacillota</taxon>
        <taxon>Bacilli</taxon>
        <taxon>Bacillales</taxon>
        <taxon>Bacillaceae</taxon>
        <taxon>Evansella</taxon>
    </lineage>
</organism>
<reference evidence="1 2" key="1">
    <citation type="submission" date="2021-06" db="EMBL/GenBank/DDBJ databases">
        <title>Bacillus sp. RD4P76, an endophyte from a halophyte.</title>
        <authorList>
            <person name="Sun J.-Q."/>
        </authorList>
    </citation>
    <scope>NUCLEOTIDE SEQUENCE [LARGE SCALE GENOMIC DNA]</scope>
    <source>
        <strain evidence="1 2">CGMCC 1.15917</strain>
    </source>
</reference>
<protein>
    <recommendedName>
        <fullName evidence="3">DUF4878 domain-containing protein</fullName>
    </recommendedName>
</protein>
<evidence type="ECO:0008006" key="3">
    <source>
        <dbReference type="Google" id="ProtNLM"/>
    </source>
</evidence>
<gene>
    <name evidence="1" type="ORF">KS419_24640</name>
</gene>
<keyword evidence="2" id="KW-1185">Reference proteome</keyword>
<sequence length="141" mass="16952">MIIFGSFVLVSVLLILLFFFVPSSQAKKAVDQFYSYEQDARYSSSWDMFHPKMQDRFSRNNYMQDRAHVFMNHFGVDTFDYSLGRAKRIKEWRMTEDGEELDVYRITVTKSYRGHYGNFKIVKDVFVTKEDGTWMILWDYK</sequence>
<evidence type="ECO:0000313" key="2">
    <source>
        <dbReference type="Proteomes" id="UP000784880"/>
    </source>
</evidence>
<dbReference type="Proteomes" id="UP000784880">
    <property type="component" value="Unassembled WGS sequence"/>
</dbReference>
<name>A0ABS6JQ41_9BACI</name>
<accession>A0ABS6JQ41</accession>
<dbReference type="EMBL" id="JAHQCS010000190">
    <property type="protein sequence ID" value="MBU9714937.1"/>
    <property type="molecule type" value="Genomic_DNA"/>
</dbReference>